<dbReference type="GO" id="GO:0004017">
    <property type="term" value="F:AMP kinase activity"/>
    <property type="evidence" value="ECO:0007669"/>
    <property type="project" value="UniProtKB-EC"/>
</dbReference>
<dbReference type="EC" id="2.7.4.3" evidence="6"/>
<dbReference type="PRINTS" id="PR00094">
    <property type="entry name" value="ADENYLTKNASE"/>
</dbReference>
<evidence type="ECO:0000259" key="7">
    <source>
        <dbReference type="Pfam" id="PF05191"/>
    </source>
</evidence>
<reference evidence="8 9" key="1">
    <citation type="journal article" date="2016" name="Nat. Commun.">
        <title>Thousands of microbial genomes shed light on interconnected biogeochemical processes in an aquifer system.</title>
        <authorList>
            <person name="Anantharaman K."/>
            <person name="Brown C.T."/>
            <person name="Hug L.A."/>
            <person name="Sharon I."/>
            <person name="Castelle C.J."/>
            <person name="Probst A.J."/>
            <person name="Thomas B.C."/>
            <person name="Singh A."/>
            <person name="Wilkins M.J."/>
            <person name="Karaoz U."/>
            <person name="Brodie E.L."/>
            <person name="Williams K.H."/>
            <person name="Hubbard S.S."/>
            <person name="Banfield J.F."/>
        </authorList>
    </citation>
    <scope>NUCLEOTIDE SEQUENCE [LARGE SCALE GENOMIC DNA]</scope>
</reference>
<keyword evidence="4 5" id="KW-0418">Kinase</keyword>
<dbReference type="SUPFAM" id="SSF52540">
    <property type="entry name" value="P-loop containing nucleoside triphosphate hydrolases"/>
    <property type="match status" value="1"/>
</dbReference>
<feature type="domain" description="Adenylate kinase active site lid" evidence="7">
    <location>
        <begin position="92"/>
        <end position="127"/>
    </location>
</feature>
<protein>
    <recommendedName>
        <fullName evidence="6">Adenylate kinase</fullName>
        <ecNumber evidence="6">2.7.4.3</ecNumber>
    </recommendedName>
</protein>
<dbReference type="InterPro" id="IPR027417">
    <property type="entry name" value="P-loop_NTPase"/>
</dbReference>
<evidence type="ECO:0000256" key="2">
    <source>
        <dbReference type="ARBA" id="ARBA00022727"/>
    </source>
</evidence>
<dbReference type="PANTHER" id="PTHR23359">
    <property type="entry name" value="NUCLEOTIDE KINASE"/>
    <property type="match status" value="1"/>
</dbReference>
<dbReference type="GO" id="GO:0005737">
    <property type="term" value="C:cytoplasm"/>
    <property type="evidence" value="ECO:0007669"/>
    <property type="project" value="UniProtKB-SubCell"/>
</dbReference>
<evidence type="ECO:0000256" key="4">
    <source>
        <dbReference type="ARBA" id="ARBA00022777"/>
    </source>
</evidence>
<keyword evidence="3 6" id="KW-0547">Nucleotide-binding</keyword>
<evidence type="ECO:0000313" key="9">
    <source>
        <dbReference type="Proteomes" id="UP000178109"/>
    </source>
</evidence>
<dbReference type="Gene3D" id="3.40.50.300">
    <property type="entry name" value="P-loop containing nucleotide triphosphate hydrolases"/>
    <property type="match status" value="1"/>
</dbReference>
<dbReference type="InterPro" id="IPR033690">
    <property type="entry name" value="Adenylat_kinase_CS"/>
</dbReference>
<sequence length="179" mass="20268">GQLLRDEIASGSDHGKYLGSIVDKGQLLSDDDINNFMKDKVRFAANNGQGFILDGYPRRHGQAEFVDSIIKPTHVLLIDIPDEESVRRLSARRQCPKDKRIYNLITAPPKQDEVCDDCGTKLEQRVDDTPVAIQKRLNLYHTDTEPVLAWYKEQGVLHRIDGTHSIDEVEKAVGEIFNK</sequence>
<keyword evidence="6" id="KW-0067">ATP-binding</keyword>
<organism evidence="8 9">
    <name type="scientific">Candidatus Komeilibacteria bacterium RIFCSPLOWO2_02_FULL_48_11</name>
    <dbReference type="NCBI Taxonomy" id="1798553"/>
    <lineage>
        <taxon>Bacteria</taxon>
        <taxon>Candidatus Komeiliibacteriota</taxon>
    </lineage>
</organism>
<evidence type="ECO:0000313" key="8">
    <source>
        <dbReference type="EMBL" id="OGY91549.1"/>
    </source>
</evidence>
<dbReference type="STRING" id="1798553.A3H70_04835"/>
<dbReference type="HAMAP" id="MF_00235">
    <property type="entry name" value="Adenylate_kinase_Adk"/>
    <property type="match status" value="1"/>
</dbReference>
<dbReference type="SUPFAM" id="SSF57774">
    <property type="entry name" value="Microbial and mitochondrial ADK, insert 'zinc finger' domain"/>
    <property type="match status" value="1"/>
</dbReference>
<keyword evidence="1 5" id="KW-0808">Transferase</keyword>
<dbReference type="Pfam" id="PF05191">
    <property type="entry name" value="ADK_lid"/>
    <property type="match status" value="1"/>
</dbReference>
<dbReference type="InterPro" id="IPR007862">
    <property type="entry name" value="Adenylate_kinase_lid-dom"/>
</dbReference>
<dbReference type="CDD" id="cd01428">
    <property type="entry name" value="ADK"/>
    <property type="match status" value="1"/>
</dbReference>
<evidence type="ECO:0000256" key="3">
    <source>
        <dbReference type="ARBA" id="ARBA00022741"/>
    </source>
</evidence>
<dbReference type="AlphaFoldDB" id="A0A1G2BSK2"/>
<name>A0A1G2BSK2_9BACT</name>
<comment type="subcellular location">
    <subcellularLocation>
        <location evidence="6">Cytoplasm</location>
    </subcellularLocation>
</comment>
<evidence type="ECO:0000256" key="5">
    <source>
        <dbReference type="RuleBase" id="RU003330"/>
    </source>
</evidence>
<keyword evidence="2" id="KW-0545">Nucleotide biosynthesis</keyword>
<dbReference type="Proteomes" id="UP000178109">
    <property type="component" value="Unassembled WGS sequence"/>
</dbReference>
<dbReference type="InterPro" id="IPR000850">
    <property type="entry name" value="Adenylat/UMP-CMP_kin"/>
</dbReference>
<dbReference type="GO" id="GO:0005524">
    <property type="term" value="F:ATP binding"/>
    <property type="evidence" value="ECO:0007669"/>
    <property type="project" value="UniProtKB-KW"/>
</dbReference>
<comment type="caution">
    <text evidence="8">The sequence shown here is derived from an EMBL/GenBank/DDBJ whole genome shotgun (WGS) entry which is preliminary data.</text>
</comment>
<dbReference type="Pfam" id="PF00406">
    <property type="entry name" value="ADK"/>
    <property type="match status" value="1"/>
</dbReference>
<dbReference type="PROSITE" id="PS00113">
    <property type="entry name" value="ADENYLATE_KINASE"/>
    <property type="match status" value="1"/>
</dbReference>
<comment type="similarity">
    <text evidence="5">Belongs to the adenylate kinase family.</text>
</comment>
<feature type="non-terminal residue" evidence="8">
    <location>
        <position position="1"/>
    </location>
</feature>
<evidence type="ECO:0000256" key="1">
    <source>
        <dbReference type="ARBA" id="ARBA00022679"/>
    </source>
</evidence>
<comment type="subunit">
    <text evidence="6">Monomer.</text>
</comment>
<gene>
    <name evidence="8" type="ORF">A3H70_04835</name>
</gene>
<dbReference type="EMBL" id="MHKO01000043">
    <property type="protein sequence ID" value="OGY91549.1"/>
    <property type="molecule type" value="Genomic_DNA"/>
</dbReference>
<evidence type="ECO:0000256" key="6">
    <source>
        <dbReference type="RuleBase" id="RU003331"/>
    </source>
</evidence>
<accession>A0A1G2BSK2</accession>
<proteinExistence type="inferred from homology"/>
<comment type="catalytic activity">
    <reaction evidence="6">
        <text>AMP + ATP = 2 ADP</text>
        <dbReference type="Rhea" id="RHEA:12973"/>
        <dbReference type="ChEBI" id="CHEBI:30616"/>
        <dbReference type="ChEBI" id="CHEBI:456215"/>
        <dbReference type="ChEBI" id="CHEBI:456216"/>
        <dbReference type="EC" id="2.7.4.3"/>
    </reaction>
</comment>
<dbReference type="InterPro" id="IPR036193">
    <property type="entry name" value="ADK_active_lid_dom_sf"/>
</dbReference>